<keyword evidence="1" id="KW-0378">Hydrolase</keyword>
<evidence type="ECO:0000259" key="2">
    <source>
        <dbReference type="PROSITE" id="PS00125"/>
    </source>
</evidence>
<dbReference type="AlphaFoldDB" id="A0A5K1VUR9"/>
<dbReference type="OMA" id="NILWYST"/>
<dbReference type="InterPro" id="IPR029052">
    <property type="entry name" value="Metallo-depent_PP-like"/>
</dbReference>
<dbReference type="SMART" id="SM00156">
    <property type="entry name" value="PP2Ac"/>
    <property type="match status" value="1"/>
</dbReference>
<reference evidence="3 4" key="1">
    <citation type="submission" date="2016-05" db="EMBL/GenBank/DDBJ databases">
        <title>First whole genome sequencing of Entamoeba histolytica HM1:IMSS-clone-6.</title>
        <authorList>
            <person name="Mukherjee Avik.K."/>
            <person name="Izumyama S."/>
            <person name="Nakada-Tsukui K."/>
            <person name="Nozaki T."/>
        </authorList>
    </citation>
    <scope>NUCLEOTIDE SEQUENCE [LARGE SCALE GENOMIC DNA]</scope>
    <source>
        <strain evidence="3 4">HM1:IMSS clone 6</strain>
    </source>
</reference>
<dbReference type="VEuPathDB" id="AmoebaDB:EHI_178030"/>
<dbReference type="InterPro" id="IPR043360">
    <property type="entry name" value="PP2B"/>
</dbReference>
<dbReference type="GO" id="GO:0033192">
    <property type="term" value="F:calmodulin-dependent protein phosphatase activity"/>
    <property type="evidence" value="ECO:0007669"/>
    <property type="project" value="InterPro"/>
</dbReference>
<sequence length="513" mass="59509">MGYNIEIPKDDKGKYDMKKLREHFMKGGGIKETSIHEINEEVKKILKEEKNVIEVNDNGLLFGDYHGQYFDFLTQLEDKYWDKTEETKIYLGDYVDRGRMSTEIIITLFCMKINNPKKVIILRGNHETRMMTQTMGFMSECKKKYNINIYYEFCESFDYLPLGVIIKRKIGKFFCCHGGISPEIKKIEEINEINRFCEPPSKGIMCDILWSDPITEEFLNEHLDFKMYYKSIEFIPNVERNCSYKYGYKAINKFLQDNQCIAIIRGHQWVDNGVEMHYFGNNQLTFPLCFTIFGATHYSLKNKAAAMLITDTNIDISKYPASLVDNDYNPTIEHALNYSLDIIMEGIGSFINQFVYLTFTTEDIDDDSNDSNDSNNSSDDERSLSDDFCIFDCPESDESSLSSLPPILSSQFNPTQDLMNKNDTKMHQSNSSQINININDNSHDNKSLFRSFNANDMNKLTNNILHSSVGTQQPSIYEQHFVQKIREESIPLTLDELRAKFLELQSKTKTTLI</sequence>
<dbReference type="EMBL" id="BDEQ01000001">
    <property type="protein sequence ID" value="GAT96537.1"/>
    <property type="molecule type" value="Genomic_DNA"/>
</dbReference>
<feature type="domain" description="Serine/threonine specific protein phosphatases" evidence="2">
    <location>
        <begin position="122"/>
        <end position="127"/>
    </location>
</feature>
<dbReference type="PANTHER" id="PTHR45673">
    <property type="entry name" value="SERINE/THREONINE-PROTEIN PHOSPHATASE 2B CATALYTIC SUBUNIT 1-RELATED"/>
    <property type="match status" value="1"/>
</dbReference>
<dbReference type="GO" id="GO:0097720">
    <property type="term" value="P:calcineurin-mediated signaling"/>
    <property type="evidence" value="ECO:0007669"/>
    <property type="project" value="InterPro"/>
</dbReference>
<dbReference type="FunFam" id="3.60.21.10:FF:000148">
    <property type="entry name" value="Serine/threonine-protein phosphatase"/>
    <property type="match status" value="1"/>
</dbReference>
<protein>
    <recommendedName>
        <fullName evidence="1">Serine/threonine-protein phosphatase</fullName>
        <ecNumber evidence="1">3.1.3.16</ecNumber>
    </recommendedName>
</protein>
<evidence type="ECO:0000313" key="4">
    <source>
        <dbReference type="Proteomes" id="UP000078387"/>
    </source>
</evidence>
<proteinExistence type="inferred from homology"/>
<dbReference type="PROSITE" id="PS00125">
    <property type="entry name" value="SER_THR_PHOSPHATASE"/>
    <property type="match status" value="1"/>
</dbReference>
<comment type="catalytic activity">
    <reaction evidence="1">
        <text>O-phospho-L-threonyl-[protein] + H2O = L-threonyl-[protein] + phosphate</text>
        <dbReference type="Rhea" id="RHEA:47004"/>
        <dbReference type="Rhea" id="RHEA-COMP:11060"/>
        <dbReference type="Rhea" id="RHEA-COMP:11605"/>
        <dbReference type="ChEBI" id="CHEBI:15377"/>
        <dbReference type="ChEBI" id="CHEBI:30013"/>
        <dbReference type="ChEBI" id="CHEBI:43474"/>
        <dbReference type="ChEBI" id="CHEBI:61977"/>
        <dbReference type="EC" id="3.1.3.16"/>
    </reaction>
</comment>
<evidence type="ECO:0000256" key="1">
    <source>
        <dbReference type="RuleBase" id="RU004273"/>
    </source>
</evidence>
<gene>
    <name evidence="3" type="ORF">CL6EHI_178030</name>
</gene>
<comment type="caution">
    <text evidence="3">The sequence shown here is derived from an EMBL/GenBank/DDBJ whole genome shotgun (WGS) entry which is preliminary data.</text>
</comment>
<name>A0A5K1VUR9_ENTHI</name>
<dbReference type="VEuPathDB" id="AmoebaDB:KM1_103440"/>
<dbReference type="Gene3D" id="3.60.21.10">
    <property type="match status" value="1"/>
</dbReference>
<dbReference type="SUPFAM" id="SSF56300">
    <property type="entry name" value="Metallo-dependent phosphatases"/>
    <property type="match status" value="1"/>
</dbReference>
<dbReference type="Proteomes" id="UP000078387">
    <property type="component" value="Unassembled WGS sequence"/>
</dbReference>
<dbReference type="VEuPathDB" id="AmoebaDB:EHI8A_054460"/>
<dbReference type="InterPro" id="IPR004843">
    <property type="entry name" value="Calcineurin-like_PHP"/>
</dbReference>
<evidence type="ECO:0000313" key="3">
    <source>
        <dbReference type="EMBL" id="GAT96537.1"/>
    </source>
</evidence>
<organism evidence="3 4">
    <name type="scientific">Entamoeba histolytica</name>
    <dbReference type="NCBI Taxonomy" id="5759"/>
    <lineage>
        <taxon>Eukaryota</taxon>
        <taxon>Amoebozoa</taxon>
        <taxon>Evosea</taxon>
        <taxon>Archamoebae</taxon>
        <taxon>Mastigamoebida</taxon>
        <taxon>Entamoebidae</taxon>
        <taxon>Entamoeba</taxon>
    </lineage>
</organism>
<dbReference type="InterPro" id="IPR006186">
    <property type="entry name" value="Ser/Thr-sp_prot-phosphatase"/>
</dbReference>
<comment type="similarity">
    <text evidence="1">Belongs to the PPP phosphatase family.</text>
</comment>
<dbReference type="VEuPathDB" id="AmoebaDB:EHI7A_053240"/>
<dbReference type="VEuPathDB" id="AmoebaDB:EHI5A_065250"/>
<dbReference type="PRINTS" id="PR00114">
    <property type="entry name" value="STPHPHTASE"/>
</dbReference>
<dbReference type="Pfam" id="PF00149">
    <property type="entry name" value="Metallophos"/>
    <property type="match status" value="1"/>
</dbReference>
<dbReference type="EC" id="3.1.3.16" evidence="1"/>
<accession>A0A5K1VUR9</accession>